<protein>
    <submittedName>
        <fullName evidence="1">Uncharacterized protein</fullName>
    </submittedName>
</protein>
<evidence type="ECO:0000313" key="1">
    <source>
        <dbReference type="EMBL" id="OXU31420.1"/>
    </source>
</evidence>
<reference evidence="1 2" key="1">
    <citation type="journal article" date="2017" name="Curr. Biol.">
        <title>The Evolution of Venom by Co-option of Single-Copy Genes.</title>
        <authorList>
            <person name="Martinson E.O."/>
            <person name="Mrinalini"/>
            <person name="Kelkar Y.D."/>
            <person name="Chang C.H."/>
            <person name="Werren J.H."/>
        </authorList>
    </citation>
    <scope>NUCLEOTIDE SEQUENCE [LARGE SCALE GENOMIC DNA]</scope>
    <source>
        <strain evidence="1 2">Alberta</strain>
        <tissue evidence="1">Whole body</tissue>
    </source>
</reference>
<sequence length="36" mass="3985">MLLVSENNEFKSLVMEGGCALCAGDMIMPLYSKIYI</sequence>
<proteinExistence type="predicted"/>
<keyword evidence="2" id="KW-1185">Reference proteome</keyword>
<evidence type="ECO:0000313" key="2">
    <source>
        <dbReference type="Proteomes" id="UP000215335"/>
    </source>
</evidence>
<dbReference type="EMBL" id="NNAY01000058">
    <property type="protein sequence ID" value="OXU31420.1"/>
    <property type="molecule type" value="Genomic_DNA"/>
</dbReference>
<organism evidence="1 2">
    <name type="scientific">Trichomalopsis sarcophagae</name>
    <dbReference type="NCBI Taxonomy" id="543379"/>
    <lineage>
        <taxon>Eukaryota</taxon>
        <taxon>Metazoa</taxon>
        <taxon>Ecdysozoa</taxon>
        <taxon>Arthropoda</taxon>
        <taxon>Hexapoda</taxon>
        <taxon>Insecta</taxon>
        <taxon>Pterygota</taxon>
        <taxon>Neoptera</taxon>
        <taxon>Endopterygota</taxon>
        <taxon>Hymenoptera</taxon>
        <taxon>Apocrita</taxon>
        <taxon>Proctotrupomorpha</taxon>
        <taxon>Chalcidoidea</taxon>
        <taxon>Pteromalidae</taxon>
        <taxon>Pteromalinae</taxon>
        <taxon>Trichomalopsis</taxon>
    </lineage>
</organism>
<accession>A0A232FLN3</accession>
<name>A0A232FLN3_9HYME</name>
<gene>
    <name evidence="1" type="ORF">TSAR_013705</name>
</gene>
<dbReference type="Proteomes" id="UP000215335">
    <property type="component" value="Unassembled WGS sequence"/>
</dbReference>
<dbReference type="AlphaFoldDB" id="A0A232FLN3"/>
<comment type="caution">
    <text evidence="1">The sequence shown here is derived from an EMBL/GenBank/DDBJ whole genome shotgun (WGS) entry which is preliminary data.</text>
</comment>